<protein>
    <submittedName>
        <fullName evidence="1">Uncharacterized protein</fullName>
    </submittedName>
</protein>
<evidence type="ECO:0000313" key="1">
    <source>
        <dbReference type="EMBL" id="GAG07652.1"/>
    </source>
</evidence>
<reference evidence="1" key="1">
    <citation type="journal article" date="2014" name="Front. Microbiol.">
        <title>High frequency of phylogenetically diverse reductive dehalogenase-homologous genes in deep subseafloor sedimentary metagenomes.</title>
        <authorList>
            <person name="Kawai M."/>
            <person name="Futagami T."/>
            <person name="Toyoda A."/>
            <person name="Takaki Y."/>
            <person name="Nishi S."/>
            <person name="Hori S."/>
            <person name="Arai W."/>
            <person name="Tsubouchi T."/>
            <person name="Morono Y."/>
            <person name="Uchiyama I."/>
            <person name="Ito T."/>
            <person name="Fujiyama A."/>
            <person name="Inagaki F."/>
            <person name="Takami H."/>
        </authorList>
    </citation>
    <scope>NUCLEOTIDE SEQUENCE</scope>
    <source>
        <strain evidence="1">Expedition CK06-06</strain>
    </source>
</reference>
<gene>
    <name evidence="1" type="ORF">S01H1_40642</name>
</gene>
<dbReference type="AlphaFoldDB" id="X0V8G7"/>
<name>X0V8G7_9ZZZZ</name>
<dbReference type="EMBL" id="BARS01025743">
    <property type="protein sequence ID" value="GAG07652.1"/>
    <property type="molecule type" value="Genomic_DNA"/>
</dbReference>
<proteinExistence type="predicted"/>
<feature type="non-terminal residue" evidence="1">
    <location>
        <position position="44"/>
    </location>
</feature>
<organism evidence="1">
    <name type="scientific">marine sediment metagenome</name>
    <dbReference type="NCBI Taxonomy" id="412755"/>
    <lineage>
        <taxon>unclassified sequences</taxon>
        <taxon>metagenomes</taxon>
        <taxon>ecological metagenomes</taxon>
    </lineage>
</organism>
<sequence length="44" mass="5111">MRWVKNHIDDILPVIPSQIAISVGQYAYKSLMDSKKFYRKDSPA</sequence>
<comment type="caution">
    <text evidence="1">The sequence shown here is derived from an EMBL/GenBank/DDBJ whole genome shotgun (WGS) entry which is preliminary data.</text>
</comment>
<accession>X0V8G7</accession>